<organism evidence="3 4">
    <name type="scientific">Propylenella binzhouense</name>
    <dbReference type="NCBI Taxonomy" id="2555902"/>
    <lineage>
        <taxon>Bacteria</taxon>
        <taxon>Pseudomonadati</taxon>
        <taxon>Pseudomonadota</taxon>
        <taxon>Alphaproteobacteria</taxon>
        <taxon>Hyphomicrobiales</taxon>
        <taxon>Propylenellaceae</taxon>
        <taxon>Propylenella</taxon>
    </lineage>
</organism>
<keyword evidence="1" id="KW-1133">Transmembrane helix</keyword>
<dbReference type="PANTHER" id="PTHR30336">
    <property type="entry name" value="INNER MEMBRANE PROTEIN, PROBABLE PERMEASE"/>
    <property type="match status" value="1"/>
</dbReference>
<evidence type="ECO:0000259" key="2">
    <source>
        <dbReference type="Pfam" id="PF02698"/>
    </source>
</evidence>
<dbReference type="GO" id="GO:0005886">
    <property type="term" value="C:plasma membrane"/>
    <property type="evidence" value="ECO:0007669"/>
    <property type="project" value="TreeGrafter"/>
</dbReference>
<dbReference type="Pfam" id="PF02698">
    <property type="entry name" value="DUF218"/>
    <property type="match status" value="1"/>
</dbReference>
<accession>A0A964WUM3</accession>
<dbReference type="InterPro" id="IPR051599">
    <property type="entry name" value="Cell_Envelope_Assoc"/>
</dbReference>
<dbReference type="GO" id="GO:0043164">
    <property type="term" value="P:Gram-negative-bacterium-type cell wall biogenesis"/>
    <property type="evidence" value="ECO:0007669"/>
    <property type="project" value="TreeGrafter"/>
</dbReference>
<keyword evidence="4" id="KW-1185">Reference proteome</keyword>
<keyword evidence="1" id="KW-0812">Transmembrane</keyword>
<protein>
    <submittedName>
        <fullName evidence="3">YdcF family protein</fullName>
    </submittedName>
</protein>
<dbReference type="PANTHER" id="PTHR30336:SF4">
    <property type="entry name" value="ENVELOPE BIOGENESIS FACTOR ELYC"/>
    <property type="match status" value="1"/>
</dbReference>
<keyword evidence="1" id="KW-0472">Membrane</keyword>
<dbReference type="EMBL" id="SPKJ01000062">
    <property type="protein sequence ID" value="MYZ49173.1"/>
    <property type="molecule type" value="Genomic_DNA"/>
</dbReference>
<dbReference type="Proteomes" id="UP000773614">
    <property type="component" value="Unassembled WGS sequence"/>
</dbReference>
<dbReference type="GO" id="GO:0000270">
    <property type="term" value="P:peptidoglycan metabolic process"/>
    <property type="evidence" value="ECO:0007669"/>
    <property type="project" value="TreeGrafter"/>
</dbReference>
<evidence type="ECO:0000313" key="4">
    <source>
        <dbReference type="Proteomes" id="UP000773614"/>
    </source>
</evidence>
<evidence type="ECO:0000313" key="3">
    <source>
        <dbReference type="EMBL" id="MYZ49173.1"/>
    </source>
</evidence>
<dbReference type="AlphaFoldDB" id="A0A964WUM3"/>
<dbReference type="InterPro" id="IPR003848">
    <property type="entry name" value="DUF218"/>
</dbReference>
<gene>
    <name evidence="3" type="ORF">E4O86_15780</name>
</gene>
<feature type="domain" description="DUF218" evidence="2">
    <location>
        <begin position="71"/>
        <end position="207"/>
    </location>
</feature>
<dbReference type="CDD" id="cd06259">
    <property type="entry name" value="YdcF-like"/>
    <property type="match status" value="1"/>
</dbReference>
<reference evidence="3" key="1">
    <citation type="submission" date="2019-03" db="EMBL/GenBank/DDBJ databases">
        <title>Afifella sp. nov., isolated from activated sludge.</title>
        <authorList>
            <person name="Li Q."/>
            <person name="Liu Y."/>
        </authorList>
    </citation>
    <scope>NUCLEOTIDE SEQUENCE</scope>
    <source>
        <strain evidence="3">L72</strain>
    </source>
</reference>
<evidence type="ECO:0000256" key="1">
    <source>
        <dbReference type="SAM" id="Phobius"/>
    </source>
</evidence>
<sequence>MSGTIGVMAAADDLGDGRVSATAGPRAPLFAAGIRIGATLFLLAFSAFVGGFLVFADQVVNSREPARPHADGIVALTGGPQRIADAVALLQRGSADRLLISGVYERTSADALADRTPELASLLGCCVDIGYSARNTKGNAREAGEWARQRGYDSLIVVTSAYHMPRSLAEMSRELPRVRLVPFPVQSERLAHWYSDPATFRLLLVEYTKYIVARLT</sequence>
<name>A0A964WUM3_9HYPH</name>
<feature type="transmembrane region" description="Helical" evidence="1">
    <location>
        <begin position="34"/>
        <end position="55"/>
    </location>
</feature>
<proteinExistence type="predicted"/>
<comment type="caution">
    <text evidence="3">The sequence shown here is derived from an EMBL/GenBank/DDBJ whole genome shotgun (WGS) entry which is preliminary data.</text>
</comment>